<dbReference type="Proteomes" id="UP000283469">
    <property type="component" value="Unassembled WGS sequence"/>
</dbReference>
<reference evidence="3 4" key="1">
    <citation type="submission" date="2018-08" db="EMBL/GenBank/DDBJ databases">
        <title>Sphingobium sp. EO9.</title>
        <authorList>
            <person name="Park Y."/>
            <person name="Kim K.H."/>
            <person name="Jeon C.O."/>
        </authorList>
    </citation>
    <scope>NUCLEOTIDE SEQUENCE [LARGE SCALE GENOMIC DNA]</scope>
    <source>
        <strain evidence="3 4">EO9</strain>
    </source>
</reference>
<dbReference type="InterPro" id="IPR036086">
    <property type="entry name" value="ParB/Sulfiredoxin_sf"/>
</dbReference>
<keyword evidence="4" id="KW-1185">Reference proteome</keyword>
<organism evidence="3 4">
    <name type="scientific">Sphingobium terrigena</name>
    <dbReference type="NCBI Taxonomy" id="2304063"/>
    <lineage>
        <taxon>Bacteria</taxon>
        <taxon>Pseudomonadati</taxon>
        <taxon>Pseudomonadota</taxon>
        <taxon>Alphaproteobacteria</taxon>
        <taxon>Sphingomonadales</taxon>
        <taxon>Sphingomonadaceae</taxon>
        <taxon>Sphingobium</taxon>
    </lineage>
</organism>
<dbReference type="RefSeq" id="WP_147418760.1">
    <property type="nucleotide sequence ID" value="NZ_QVRA01000010.1"/>
</dbReference>
<evidence type="ECO:0000256" key="1">
    <source>
        <dbReference type="ARBA" id="ARBA00006295"/>
    </source>
</evidence>
<gene>
    <name evidence="3" type="ORF">D0Z70_12315</name>
</gene>
<dbReference type="PANTHER" id="PTHR33375:SF7">
    <property type="entry name" value="CHROMOSOME 2-PARTITIONING PROTEIN PARB-RELATED"/>
    <property type="match status" value="1"/>
</dbReference>
<dbReference type="AlphaFoldDB" id="A0A418YRJ4"/>
<dbReference type="InterPro" id="IPR004437">
    <property type="entry name" value="ParB/RepB/Spo0J"/>
</dbReference>
<sequence>MELKHIDIACLSVSPANMRGVKKQPDLTNILPSVRARGILVPLIVRQNGSPTTYEIVAGKRRYHAALAVAQESGGIDPLPCAVMEAGDDAAALEASLIENIARLDPDEVTRWESFTRLVREGRSPEDIALTFGLTSLQVKRTLALGNLLPRIRTLYRNGAIDAVTVRHLTLASRPRQREWLALLDDGSAYTPIGHALKSWLMGGHAIATSKALFDLSLYTGEIVADLFGGDSYFADAGQFWQAQEDAITALADDYREAGWNDVLVLARGETFHHWEHVHCPKKKGGRIYIAVGHGGDVAVHEGYISQKEARRLERGDELEKTVRPELSAPLASYVDLHRHAAVRAKVATAP</sequence>
<dbReference type="Gene3D" id="3.90.1530.30">
    <property type="match status" value="1"/>
</dbReference>
<feature type="non-terminal residue" evidence="3">
    <location>
        <position position="351"/>
    </location>
</feature>
<dbReference type="SMART" id="SM00470">
    <property type="entry name" value="ParB"/>
    <property type="match status" value="1"/>
</dbReference>
<comment type="similarity">
    <text evidence="1">Belongs to the ParB family.</text>
</comment>
<dbReference type="Gene3D" id="1.10.10.2830">
    <property type="match status" value="1"/>
</dbReference>
<dbReference type="SUPFAM" id="SSF109709">
    <property type="entry name" value="KorB DNA-binding domain-like"/>
    <property type="match status" value="1"/>
</dbReference>
<evidence type="ECO:0000313" key="3">
    <source>
        <dbReference type="EMBL" id="RJG54296.1"/>
    </source>
</evidence>
<name>A0A418YRJ4_9SPHN</name>
<evidence type="ECO:0000259" key="2">
    <source>
        <dbReference type="SMART" id="SM00470"/>
    </source>
</evidence>
<dbReference type="GO" id="GO:0005694">
    <property type="term" value="C:chromosome"/>
    <property type="evidence" value="ECO:0007669"/>
    <property type="project" value="TreeGrafter"/>
</dbReference>
<accession>A0A418YRJ4</accession>
<dbReference type="GO" id="GO:0003677">
    <property type="term" value="F:DNA binding"/>
    <property type="evidence" value="ECO:0007669"/>
    <property type="project" value="InterPro"/>
</dbReference>
<dbReference type="EMBL" id="QVRA01000010">
    <property type="protein sequence ID" value="RJG54296.1"/>
    <property type="molecule type" value="Genomic_DNA"/>
</dbReference>
<dbReference type="Pfam" id="PF02195">
    <property type="entry name" value="ParB_N"/>
    <property type="match status" value="1"/>
</dbReference>
<proteinExistence type="inferred from homology"/>
<dbReference type="PANTHER" id="PTHR33375">
    <property type="entry name" value="CHROMOSOME-PARTITIONING PROTEIN PARB-RELATED"/>
    <property type="match status" value="1"/>
</dbReference>
<dbReference type="InterPro" id="IPR050336">
    <property type="entry name" value="Chromosome_partition/occlusion"/>
</dbReference>
<dbReference type="OrthoDB" id="9813122at2"/>
<protein>
    <submittedName>
        <fullName evidence="3">ParB/RepB/Spo0J family partition protein</fullName>
    </submittedName>
</protein>
<dbReference type="SUPFAM" id="SSF110849">
    <property type="entry name" value="ParB/Sulfiredoxin"/>
    <property type="match status" value="1"/>
</dbReference>
<dbReference type="NCBIfam" id="TIGR00180">
    <property type="entry name" value="parB_part"/>
    <property type="match status" value="1"/>
</dbReference>
<dbReference type="CDD" id="cd16406">
    <property type="entry name" value="ParB_N_like"/>
    <property type="match status" value="1"/>
</dbReference>
<feature type="domain" description="ParB-like N-terminal" evidence="2">
    <location>
        <begin position="4"/>
        <end position="101"/>
    </location>
</feature>
<comment type="caution">
    <text evidence="3">The sequence shown here is derived from an EMBL/GenBank/DDBJ whole genome shotgun (WGS) entry which is preliminary data.</text>
</comment>
<dbReference type="GO" id="GO:0007059">
    <property type="term" value="P:chromosome segregation"/>
    <property type="evidence" value="ECO:0007669"/>
    <property type="project" value="TreeGrafter"/>
</dbReference>
<dbReference type="InterPro" id="IPR003115">
    <property type="entry name" value="ParB_N"/>
</dbReference>
<evidence type="ECO:0000313" key="4">
    <source>
        <dbReference type="Proteomes" id="UP000283469"/>
    </source>
</evidence>